<dbReference type="GO" id="GO:0005743">
    <property type="term" value="C:mitochondrial inner membrane"/>
    <property type="evidence" value="ECO:0007669"/>
    <property type="project" value="UniProtKB-SubCell"/>
</dbReference>
<comment type="similarity">
    <text evidence="2">Belongs to the complex I NDUFA5 subunit family.</text>
</comment>
<evidence type="ECO:0000256" key="6">
    <source>
        <dbReference type="ARBA" id="ARBA00022982"/>
    </source>
</evidence>
<keyword evidence="3" id="KW-0813">Transport</keyword>
<keyword evidence="8" id="KW-0472">Membrane</keyword>
<gene>
    <name evidence="9" type="ORF">MNEG_2526</name>
</gene>
<accession>A0A0D2K4N6</accession>
<evidence type="ECO:0000256" key="3">
    <source>
        <dbReference type="ARBA" id="ARBA00022448"/>
    </source>
</evidence>
<dbReference type="STRING" id="145388.A0A0D2K4N6"/>
<dbReference type="GO" id="GO:0022904">
    <property type="term" value="P:respiratory electron transport chain"/>
    <property type="evidence" value="ECO:0007669"/>
    <property type="project" value="InterPro"/>
</dbReference>
<dbReference type="AlphaFoldDB" id="A0A0D2K4N6"/>
<reference evidence="9 10" key="1">
    <citation type="journal article" date="2013" name="BMC Genomics">
        <title>Reconstruction of the lipid metabolism for the microalga Monoraphidium neglectum from its genome sequence reveals characteristics suitable for biofuel production.</title>
        <authorList>
            <person name="Bogen C."/>
            <person name="Al-Dilaimi A."/>
            <person name="Albersmeier A."/>
            <person name="Wichmann J."/>
            <person name="Grundmann M."/>
            <person name="Rupp O."/>
            <person name="Lauersen K.J."/>
            <person name="Blifernez-Klassen O."/>
            <person name="Kalinowski J."/>
            <person name="Goesmann A."/>
            <person name="Mussgnug J.H."/>
            <person name="Kruse O."/>
        </authorList>
    </citation>
    <scope>NUCLEOTIDE SEQUENCE [LARGE SCALE GENOMIC DNA]</scope>
    <source>
        <strain evidence="9 10">SAG 48.87</strain>
    </source>
</reference>
<evidence type="ECO:0000256" key="4">
    <source>
        <dbReference type="ARBA" id="ARBA00022660"/>
    </source>
</evidence>
<evidence type="ECO:0000256" key="8">
    <source>
        <dbReference type="ARBA" id="ARBA00023136"/>
    </source>
</evidence>
<evidence type="ECO:0000313" key="10">
    <source>
        <dbReference type="Proteomes" id="UP000054498"/>
    </source>
</evidence>
<dbReference type="Proteomes" id="UP000054498">
    <property type="component" value="Unassembled WGS sequence"/>
</dbReference>
<dbReference type="RefSeq" id="XP_013904447.1">
    <property type="nucleotide sequence ID" value="XM_014048993.1"/>
</dbReference>
<dbReference type="KEGG" id="mng:MNEG_2526"/>
<evidence type="ECO:0000313" key="9">
    <source>
        <dbReference type="EMBL" id="KIZ05428.1"/>
    </source>
</evidence>
<keyword evidence="7" id="KW-0496">Mitochondrion</keyword>
<proteinExistence type="inferred from homology"/>
<keyword evidence="6" id="KW-0249">Electron transport</keyword>
<name>A0A0D2K4N6_9CHLO</name>
<evidence type="ECO:0000256" key="1">
    <source>
        <dbReference type="ARBA" id="ARBA00004443"/>
    </source>
</evidence>
<keyword evidence="5" id="KW-0999">Mitochondrion inner membrane</keyword>
<dbReference type="PANTHER" id="PTHR12653">
    <property type="entry name" value="NADH-UBIQUINONE OXIDOREDUCTASE 13 KD-B SUBUNIT"/>
    <property type="match status" value="1"/>
</dbReference>
<organism evidence="9 10">
    <name type="scientific">Monoraphidium neglectum</name>
    <dbReference type="NCBI Taxonomy" id="145388"/>
    <lineage>
        <taxon>Eukaryota</taxon>
        <taxon>Viridiplantae</taxon>
        <taxon>Chlorophyta</taxon>
        <taxon>core chlorophytes</taxon>
        <taxon>Chlorophyceae</taxon>
        <taxon>CS clade</taxon>
        <taxon>Sphaeropleales</taxon>
        <taxon>Selenastraceae</taxon>
        <taxon>Monoraphidium</taxon>
    </lineage>
</organism>
<evidence type="ECO:0000256" key="5">
    <source>
        <dbReference type="ARBA" id="ARBA00022792"/>
    </source>
</evidence>
<dbReference type="GeneID" id="25735404"/>
<evidence type="ECO:0000256" key="7">
    <source>
        <dbReference type="ARBA" id="ARBA00023128"/>
    </source>
</evidence>
<dbReference type="Pfam" id="PF04716">
    <property type="entry name" value="ETC_C1_NDUFA5"/>
    <property type="match status" value="1"/>
</dbReference>
<protein>
    <submittedName>
        <fullName evidence="9">NADH:ubiquinone oxidoreductase subunit</fullName>
    </submittedName>
</protein>
<comment type="subcellular location">
    <subcellularLocation>
        <location evidence="1">Mitochondrion inner membrane</location>
        <topology evidence="1">Peripheral membrane protein</topology>
        <orientation evidence="1">Matrix side</orientation>
    </subcellularLocation>
</comment>
<dbReference type="OrthoDB" id="286811at2759"/>
<dbReference type="PANTHER" id="PTHR12653:SF0">
    <property type="entry name" value="NADH DEHYDROGENASE [UBIQUINONE] 1 ALPHA SUBCOMPLEX SUBUNIT 5"/>
    <property type="match status" value="1"/>
</dbReference>
<keyword evidence="4" id="KW-0679">Respiratory chain</keyword>
<keyword evidence="10" id="KW-1185">Reference proteome</keyword>
<dbReference type="EMBL" id="KK100507">
    <property type="protein sequence ID" value="KIZ05428.1"/>
    <property type="molecule type" value="Genomic_DNA"/>
</dbReference>
<dbReference type="InterPro" id="IPR006806">
    <property type="entry name" value="NDUFA5"/>
</dbReference>
<keyword evidence="9" id="KW-0830">Ubiquinone</keyword>
<evidence type="ECO:0000256" key="2">
    <source>
        <dbReference type="ARBA" id="ARBA00010261"/>
    </source>
</evidence>
<sequence>MLARAAKILPLGLRTSPEQLFVGLQHAAAFSGVNLSDRATLKKFMGVEDLLGRHEDTRGTLAGLLQQLRESVAALPADADYRRAIEATVAYRLKVLDANESDAAVEEVLDSHLEELILECREELNLVHVMAESKPWEVPADYQVPVYDYVSADTVLGGSTAPPK</sequence>